<dbReference type="Gene3D" id="3.30.1490.180">
    <property type="entry name" value="RNA polymerase ii"/>
    <property type="match status" value="1"/>
</dbReference>
<comment type="similarity">
    <text evidence="6">Belongs to the RNA polymerase beta' chain family.</text>
</comment>
<feature type="compositionally biased region" description="Polar residues" evidence="7">
    <location>
        <begin position="1381"/>
        <end position="1405"/>
    </location>
</feature>
<evidence type="ECO:0000256" key="5">
    <source>
        <dbReference type="ARBA" id="ARBA00023163"/>
    </source>
</evidence>
<feature type="compositionally biased region" description="Polar residues" evidence="7">
    <location>
        <begin position="1333"/>
        <end position="1350"/>
    </location>
</feature>
<dbReference type="Gramene" id="TraesCS3A02G513100.1">
    <property type="protein sequence ID" value="TraesCS3A02G513100.1"/>
    <property type="gene ID" value="TraesCS3A02G513100"/>
</dbReference>
<comment type="function">
    <text evidence="6">DNA-dependent RNA polymerase catalyzes the transcription of DNA into RNA using the four ribonucleoside triphosphates as substrates.</text>
</comment>
<dbReference type="InterPro" id="IPR044893">
    <property type="entry name" value="RNA_pol_Rpb1_clamp_domain"/>
</dbReference>
<reference evidence="9" key="1">
    <citation type="submission" date="2018-08" db="EMBL/GenBank/DDBJ databases">
        <authorList>
            <person name="Rossello M."/>
        </authorList>
    </citation>
    <scope>NUCLEOTIDE SEQUENCE [LARGE SCALE GENOMIC DNA]</scope>
    <source>
        <strain evidence="9">cv. Chinese Spring</strain>
    </source>
</reference>
<evidence type="ECO:0000313" key="9">
    <source>
        <dbReference type="EnsemblPlants" id="TraesCS3A02G513100.1"/>
    </source>
</evidence>
<dbReference type="Gene3D" id="2.40.40.20">
    <property type="match status" value="1"/>
</dbReference>
<dbReference type="SMR" id="A0A3B6EQS6"/>
<dbReference type="Gramene" id="TraesCS3A03G1209900.1">
    <property type="protein sequence ID" value="TraesCS3A03G1209900.1.CDS"/>
    <property type="gene ID" value="TraesCS3A03G1209900"/>
</dbReference>
<dbReference type="SUPFAM" id="SSF64484">
    <property type="entry name" value="beta and beta-prime subunits of DNA dependent RNA-polymerase"/>
    <property type="match status" value="1"/>
</dbReference>
<dbReference type="Gene3D" id="3.10.450.40">
    <property type="match status" value="1"/>
</dbReference>
<dbReference type="Pfam" id="PF04997">
    <property type="entry name" value="RNA_pol_Rpb1_1"/>
    <property type="match status" value="1"/>
</dbReference>
<keyword evidence="4" id="KW-0862">Zinc</keyword>
<dbReference type="Gene3D" id="6.10.250.2940">
    <property type="match status" value="1"/>
</dbReference>
<dbReference type="PANTHER" id="PTHR19376">
    <property type="entry name" value="DNA-DIRECTED RNA POLYMERASE"/>
    <property type="match status" value="1"/>
</dbReference>
<dbReference type="Gene3D" id="4.10.860.120">
    <property type="entry name" value="RNA polymerase II, clamp domain"/>
    <property type="match status" value="1"/>
</dbReference>
<evidence type="ECO:0000256" key="1">
    <source>
        <dbReference type="ARBA" id="ARBA00022478"/>
    </source>
</evidence>
<dbReference type="KEGG" id="taes:123063586"/>
<comment type="catalytic activity">
    <reaction evidence="6">
        <text>RNA(n) + a ribonucleoside 5'-triphosphate = RNA(n+1) + diphosphate</text>
        <dbReference type="Rhea" id="RHEA:21248"/>
        <dbReference type="Rhea" id="RHEA-COMP:14527"/>
        <dbReference type="Rhea" id="RHEA-COMP:17342"/>
        <dbReference type="ChEBI" id="CHEBI:33019"/>
        <dbReference type="ChEBI" id="CHEBI:61557"/>
        <dbReference type="ChEBI" id="CHEBI:140395"/>
        <dbReference type="EC" id="2.7.7.6"/>
    </reaction>
</comment>
<dbReference type="Pfam" id="PF11523">
    <property type="entry name" value="DUF3223"/>
    <property type="match status" value="1"/>
</dbReference>
<keyword evidence="2 6" id="KW-0808">Transferase</keyword>
<dbReference type="OMA" id="IMDFITH"/>
<dbReference type="InterPro" id="IPR006592">
    <property type="entry name" value="RNA_pol_N"/>
</dbReference>
<dbReference type="GO" id="GO:0000418">
    <property type="term" value="C:RNA polymerase IV complex"/>
    <property type="evidence" value="ECO:0000318"/>
    <property type="project" value="GO_Central"/>
</dbReference>
<keyword evidence="3 6" id="KW-0548">Nucleotidyltransferase</keyword>
<dbReference type="STRING" id="4565.A0A3B6EQS6"/>
<feature type="compositionally biased region" description="Polar residues" evidence="7">
    <location>
        <begin position="1413"/>
        <end position="1424"/>
    </location>
</feature>
<dbReference type="InterPro" id="IPR000722">
    <property type="entry name" value="RNA_pol_asu"/>
</dbReference>
<evidence type="ECO:0000256" key="7">
    <source>
        <dbReference type="SAM" id="MobiDB-lite"/>
    </source>
</evidence>
<dbReference type="InterPro" id="IPR045867">
    <property type="entry name" value="DNA-dir_RpoC_beta_prime"/>
</dbReference>
<dbReference type="EC" id="2.7.7.6" evidence="6"/>
<feature type="region of interest" description="Disordered" evidence="7">
    <location>
        <begin position="1333"/>
        <end position="1541"/>
    </location>
</feature>
<dbReference type="PANTHER" id="PTHR19376:SF46">
    <property type="entry name" value="DNA-DIRECTED RNA POLYMERASE SUBUNIT"/>
    <property type="match status" value="1"/>
</dbReference>
<keyword evidence="5 6" id="KW-0804">Transcription</keyword>
<accession>A0A3B6EQS6</accession>
<dbReference type="Proteomes" id="UP000019116">
    <property type="component" value="Chromosome 3A"/>
</dbReference>
<evidence type="ECO:0000256" key="6">
    <source>
        <dbReference type="RuleBase" id="RU004279"/>
    </source>
</evidence>
<dbReference type="Pfam" id="PF00623">
    <property type="entry name" value="RNA_pol_Rpb1_2"/>
    <property type="match status" value="1"/>
</dbReference>
<protein>
    <recommendedName>
        <fullName evidence="6">DNA-directed RNA polymerase subunit</fullName>
        <ecNumber evidence="6">2.7.7.6</ecNumber>
    </recommendedName>
</protein>
<dbReference type="SMART" id="SM00663">
    <property type="entry name" value="RPOLA_N"/>
    <property type="match status" value="1"/>
</dbReference>
<feature type="compositionally biased region" description="Polar residues" evidence="7">
    <location>
        <begin position="1357"/>
        <end position="1373"/>
    </location>
</feature>
<evidence type="ECO:0000256" key="3">
    <source>
        <dbReference type="ARBA" id="ARBA00022695"/>
    </source>
</evidence>
<evidence type="ECO:0000256" key="4">
    <source>
        <dbReference type="ARBA" id="ARBA00022833"/>
    </source>
</evidence>
<dbReference type="Gramene" id="TraesCAD_scaffold_036848_01G000300.1">
    <property type="protein sequence ID" value="TraesCAD_scaffold_036848_01G000300.1"/>
    <property type="gene ID" value="TraesCAD_scaffold_036848_01G000300"/>
</dbReference>
<dbReference type="GO" id="GO:0003899">
    <property type="term" value="F:DNA-directed RNA polymerase activity"/>
    <property type="evidence" value="ECO:0007669"/>
    <property type="project" value="UniProtKB-EC"/>
</dbReference>
<name>A0A3B6EQS6_WHEAT</name>
<dbReference type="Pfam" id="PF04998">
    <property type="entry name" value="RNA_pol_Rpb1_5"/>
    <property type="match status" value="1"/>
</dbReference>
<sequence>MASSQPSSLTTQLPRSLTLTQLSSNRSIHRCSSPKAPAMETAMEAGDDPAFVAEGTVTSIRLAVASNQEIVKAQPMKEEFPVTHPSQLAGNPALGLPLQLGHCDSCGATDLAKCEGHFGFIKLPVSVYHPSHITELTKILNMICFSCLQFKNCKKQKSVEKESNFTSCSYCQDLPPIHVAKVKKSNGALTLELRVPSRKELEEGFWSFLDQFGFHTKGSSHCRRLFAEEVQKIMEKISEKTRRQIAAKGYILQDGFVMSNLPVPPNCLRAYNVLDETIMCSPDASTNLLRKIVLNVHRINNSRVGPPTFKEHEVEADDLQLAIADYIKHAGTARGPQDITFKSLPATKQWQQKMKALCISKSSSFSCRGVITGDPYIPMNVVGVPDEVARRMSVEERVTDYNIAQLQGMMDRGLCLTHEDANSITHSLDVGKANKKRTILKVGETVNRRILDGDAVFVNRPPSTDKHSVQAMYVRVHTDHTIKINPLICGPLGADFDGDCVHIFFPRSVSARAEAIELFTVEKQLVSSHNAKLNFQLKNDCLLALKKMSARKYSRMEANELINAMFTAGLIPMKRLSGGPEWSFAQILETVLPQENKILIRDLVAGTITISSVLSMKNPREAIEFLNLLQPLLMESLFTDGFSVSLRDFNVQNPIPQTIQHQTLDLDKLRKPIVDFITSSDIRFLVDQKRDSAMTKVVEQIGFLGHQLQRNGRLYSGSLVEDCVSKSLSKCGSSTNGCHPLEAHGFVRNSFCNGLNPYEDLLHSISAREKTIRASKGLVEPGVLFKNMMAMLRDVVACYDGTIRNSCGNSVVKFDSTDSSSSVTPGDPVGILAATAVTNAAYKAVLDPNQNNMASWDSMKEVLLTRAGSRNENDQKIILYLNKCSCGNNFCMERASLAVQACLKRTKVEDCATEFSIHYQQQNIQATHCLVGHIHLDKKQLDEMNISMQGILQKCQEEIYRCGKKKGQVNQLMKRVVISSEYMCYQDADDEEQVSCLQFFLTKSVTTQSESSARVVQLMANTISPILLDTIIKGDPRVQEVNIIWVEPQDTCWVQNSGTEQKGELALVITMDKDSTGESGDVWGTAMDACIPVMDLIDTTRSVPYSIQGVREGFGISSAFGRVTQHLSKAVGMVTKSVLEEHLTTVASSMTCTGNLHGFNSYGYKATFKALKIQAPFMKATLARPLQCFEEGAEKVYSDQLDSVVSTCSWGNPAPIGTGSAFKIHWNDENMLAGDENLGGYGLYEFLTDVETTRATEDNIIVPYGSCLYDVDNLEEDEIEEDGVLCLGGNSPISWTDRPKANLLLHDLQGWRAEQGHQKVPAANWQHGKHVATESSATGGWNQSSSTTKVYQRRQRNSNWSSDVMQQDGNPSWNKAYVAGPSNTAITGPTSGTSGWNQSRSTTKVYQRRQRDGNWTSDATQEDGNPSWKKANVASQGNFAITGPSSSGGWSRKTNNVGRGRGGGRGAVWKSEGSHRGGNSRWKAQRVNTTSAPNFHISGPSNYGGRNIKTGNLGPSRGRGPAWRSKGPNRGGSNSGQQGSSNFTLAEQQIHAQVDPIMKEVKRIIRESRDGIKLSGDDEKFIVENILMYHPEKEKKMAGNNNYIMVAKHQKFHSSRCLYVASSDGPPTDFSYKKCLENMIRIHYPHEASSFCRKYFQ</sequence>
<keyword evidence="10" id="KW-1185">Reference proteome</keyword>
<dbReference type="GO" id="GO:0006351">
    <property type="term" value="P:DNA-templated transcription"/>
    <property type="evidence" value="ECO:0000318"/>
    <property type="project" value="GO_Central"/>
</dbReference>
<dbReference type="EnsemblPlants" id="TraesCS3A02G513100.1">
    <property type="protein sequence ID" value="TraesCS3A02G513100.1"/>
    <property type="gene ID" value="TraesCS3A02G513100"/>
</dbReference>
<keyword evidence="1 6" id="KW-0240">DNA-directed RNA polymerase</keyword>
<evidence type="ECO:0000313" key="10">
    <source>
        <dbReference type="Proteomes" id="UP000019116"/>
    </source>
</evidence>
<dbReference type="GO" id="GO:0003677">
    <property type="term" value="F:DNA binding"/>
    <property type="evidence" value="ECO:0007669"/>
    <property type="project" value="InterPro"/>
</dbReference>
<evidence type="ECO:0000256" key="2">
    <source>
        <dbReference type="ARBA" id="ARBA00022679"/>
    </source>
</evidence>
<evidence type="ECO:0000259" key="8">
    <source>
        <dbReference type="SMART" id="SM00663"/>
    </source>
</evidence>
<proteinExistence type="inferred from homology"/>
<gene>
    <name evidence="9" type="primary">LOC123080906</name>
</gene>
<feature type="compositionally biased region" description="Polar residues" evidence="7">
    <location>
        <begin position="1433"/>
        <end position="1457"/>
    </location>
</feature>
<dbReference type="InterPro" id="IPR007080">
    <property type="entry name" value="RNA_pol_Rpb1_1"/>
</dbReference>
<reference evidence="9" key="2">
    <citation type="submission" date="2018-10" db="UniProtKB">
        <authorList>
            <consortium name="EnsemblPlants"/>
        </authorList>
    </citation>
    <scope>IDENTIFICATION</scope>
</reference>
<dbReference type="InterPro" id="IPR007081">
    <property type="entry name" value="RNA_pol_Rpb1_5"/>
</dbReference>
<feature type="domain" description="RNA polymerase N-terminal" evidence="8">
    <location>
        <begin position="254"/>
        <end position="549"/>
    </location>
</feature>
<dbReference type="PaxDb" id="4565-Traes_3AL_E77A5F03A.1"/>
<organism evidence="9">
    <name type="scientific">Triticum aestivum</name>
    <name type="common">Wheat</name>
    <dbReference type="NCBI Taxonomy" id="4565"/>
    <lineage>
        <taxon>Eukaryota</taxon>
        <taxon>Viridiplantae</taxon>
        <taxon>Streptophyta</taxon>
        <taxon>Embryophyta</taxon>
        <taxon>Tracheophyta</taxon>
        <taxon>Spermatophyta</taxon>
        <taxon>Magnoliopsida</taxon>
        <taxon>Liliopsida</taxon>
        <taxon>Poales</taxon>
        <taxon>Poaceae</taxon>
        <taxon>BOP clade</taxon>
        <taxon>Pooideae</taxon>
        <taxon>Triticodae</taxon>
        <taxon>Triticeae</taxon>
        <taxon>Triticinae</taxon>
        <taxon>Triticum</taxon>
    </lineage>
</organism>